<protein>
    <submittedName>
        <fullName evidence="1">Uncharacterized protein</fullName>
    </submittedName>
</protein>
<name>A0A1C4AFN8_9BACI</name>
<evidence type="ECO:0000313" key="1">
    <source>
        <dbReference type="EMBL" id="SCB93427.1"/>
    </source>
</evidence>
<accession>A0A1C4AFN8</accession>
<proteinExistence type="predicted"/>
<sequence length="283" mass="32196">MLSLPFSRVGYTAMLAAGLEPNEKGYGNKRPVGGQCIRQGPVEGTGRIIRIRIGERMQDKEILNLDQYRLKKQRIAEEQIDDLYRQAFEYALKETNIREKVRAKVIFAERFHLKEPSLVSKKAEDVFHQWFLFDYKTIKGHTLFFQFLQSKKLSEPVKMMGALLLTAALEPLIVTGIRTGNGEAVITGKNIIHDQEESVKTPISGLTEEIQPNSIYFVRKVPLVTDQWLIGPVFEAAGSDFPSQIKEDYDLKNHETGVLWRTFLKEAAPSYILKGDSPHVHGH</sequence>
<dbReference type="RefSeq" id="WP_141687670.1">
    <property type="nucleotide sequence ID" value="NZ_FMAU01000001.1"/>
</dbReference>
<gene>
    <name evidence="1" type="ORF">GA0061094_1506</name>
</gene>
<dbReference type="Proteomes" id="UP000181997">
    <property type="component" value="Unassembled WGS sequence"/>
</dbReference>
<dbReference type="EMBL" id="FMAU01000001">
    <property type="protein sequence ID" value="SCB93427.1"/>
    <property type="molecule type" value="Genomic_DNA"/>
</dbReference>
<dbReference type="OrthoDB" id="2989520at2"/>
<reference evidence="2" key="1">
    <citation type="submission" date="2016-08" db="EMBL/GenBank/DDBJ databases">
        <authorList>
            <person name="Varghese N."/>
            <person name="Submissions Spin"/>
        </authorList>
    </citation>
    <scope>NUCLEOTIDE SEQUENCE [LARGE SCALE GENOMIC DNA]</scope>
    <source>
        <strain evidence="2">SGD-1123</strain>
    </source>
</reference>
<organism evidence="1 2">
    <name type="scientific">[Bacillus] enclensis</name>
    <dbReference type="NCBI Taxonomy" id="1402860"/>
    <lineage>
        <taxon>Bacteria</taxon>
        <taxon>Bacillati</taxon>
        <taxon>Bacillota</taxon>
        <taxon>Bacilli</taxon>
        <taxon>Bacillales</taxon>
        <taxon>Bacillaceae</taxon>
        <taxon>Rossellomorea</taxon>
    </lineage>
</organism>
<dbReference type="AlphaFoldDB" id="A0A1C4AFN8"/>
<keyword evidence="2" id="KW-1185">Reference proteome</keyword>
<evidence type="ECO:0000313" key="2">
    <source>
        <dbReference type="Proteomes" id="UP000181997"/>
    </source>
</evidence>